<dbReference type="GO" id="GO:0005886">
    <property type="term" value="C:plasma membrane"/>
    <property type="evidence" value="ECO:0007669"/>
    <property type="project" value="TreeGrafter"/>
</dbReference>
<evidence type="ECO:0000259" key="1">
    <source>
        <dbReference type="Pfam" id="PF05170"/>
    </source>
</evidence>
<dbReference type="GO" id="GO:0090313">
    <property type="term" value="P:regulation of protein targeting to membrane"/>
    <property type="evidence" value="ECO:0007669"/>
    <property type="project" value="TreeGrafter"/>
</dbReference>
<dbReference type="AlphaFoldDB" id="A0A6B2NUX7"/>
<feature type="domain" description="AsmA" evidence="1">
    <location>
        <begin position="2"/>
        <end position="176"/>
    </location>
</feature>
<gene>
    <name evidence="2" type="ORF">G0P99_23620</name>
</gene>
<dbReference type="PANTHER" id="PTHR30441:SF4">
    <property type="entry name" value="PROTEIN ASMA"/>
    <property type="match status" value="1"/>
</dbReference>
<dbReference type="InterPro" id="IPR052894">
    <property type="entry name" value="AsmA-related"/>
</dbReference>
<sequence>MKWLVRIAITLILAAVALVGAILLLPGDKLARLAADQIRAQTGRELSFSGDVRLTFWPVLGVETGPVVLGNAPWAGDQPMLTASSLAIGVNAPALLAGDVRITGIVAEDPLLRLESSQGRVNWAFTPEGDQPPQTGTALPAQKARLITLDRLELKNARLILIEEAQTRLDFANVDITAAWPSPDAPLRLQARLPLGVDAIDVDLTLPDLPAFSAGRVAALQMQMSAPGTQIAFDGHAALSGDMSGKASLSTTDSAQMLAAFGQSGITLPRGLGQKADVSAQITYTANGQLALRELAMDIDGNRLTGAADITVANPPQVTAKLAAGALDLTGLSTTGASSGAASGAGGWSTVPIDASPLALANGSVRLVAQSIALPGLNLGPSDLTVSLDQRRAVLAMQPVSLFSGQITGQLVANNRNGLSVAGDIRADAVEMRDALSTLAGVQRLAGPASGTLKFLAVGNSEDALMRSLSGEGGLQMGQGVISGIDLDNLMGRGAGGGGTTVFNSLTASYKIEKGNLFNGDLLMLLDNYKANGEGRVGLGARDIDYLFTPVALRANAGQGLAVPVRIVGPWANPAIRPDLTQVIEKATGVNAEQVEEKAKDELRRKLGEELDTEIQPGQDVEDLIKDRLQQEATKGLLKLLGKN</sequence>
<evidence type="ECO:0000313" key="2">
    <source>
        <dbReference type="EMBL" id="NDW47946.1"/>
    </source>
</evidence>
<reference evidence="2" key="1">
    <citation type="submission" date="2020-02" db="EMBL/GenBank/DDBJ databases">
        <title>Delineation of the pyrene-degrading pathway in Roseobacter clade bacteria by genomic analysis.</title>
        <authorList>
            <person name="Zhou H."/>
            <person name="Wang H."/>
        </authorList>
    </citation>
    <scope>NUCLEOTIDE SEQUENCE</scope>
    <source>
        <strain evidence="2">PrR005</strain>
    </source>
</reference>
<protein>
    <submittedName>
        <fullName evidence="2">AsmA family protein</fullName>
    </submittedName>
</protein>
<dbReference type="EMBL" id="JAAGOX010000057">
    <property type="protein sequence ID" value="NDW47946.1"/>
    <property type="molecule type" value="Genomic_DNA"/>
</dbReference>
<proteinExistence type="predicted"/>
<dbReference type="PANTHER" id="PTHR30441">
    <property type="entry name" value="DUF748 DOMAIN-CONTAINING PROTEIN"/>
    <property type="match status" value="1"/>
</dbReference>
<organism evidence="2">
    <name type="scientific">Ruegeria sp. PrR005</name>
    <dbReference type="NCBI Taxonomy" id="2706882"/>
    <lineage>
        <taxon>Bacteria</taxon>
        <taxon>Pseudomonadati</taxon>
        <taxon>Pseudomonadota</taxon>
        <taxon>Alphaproteobacteria</taxon>
        <taxon>Rhodobacterales</taxon>
        <taxon>Roseobacteraceae</taxon>
        <taxon>Ruegeria</taxon>
    </lineage>
</organism>
<dbReference type="InterPro" id="IPR007844">
    <property type="entry name" value="AsmA"/>
</dbReference>
<name>A0A6B2NUX7_9RHOB</name>
<feature type="domain" description="AsmA" evidence="1">
    <location>
        <begin position="246"/>
        <end position="519"/>
    </location>
</feature>
<dbReference type="RefSeq" id="WP_164132956.1">
    <property type="nucleotide sequence ID" value="NZ_JAAGOX010000057.1"/>
</dbReference>
<accession>A0A6B2NUX7</accession>
<dbReference type="Pfam" id="PF05170">
    <property type="entry name" value="AsmA"/>
    <property type="match status" value="2"/>
</dbReference>
<comment type="caution">
    <text evidence="2">The sequence shown here is derived from an EMBL/GenBank/DDBJ whole genome shotgun (WGS) entry which is preliminary data.</text>
</comment>